<evidence type="ECO:0000313" key="4">
    <source>
        <dbReference type="Proteomes" id="UP001208186"/>
    </source>
</evidence>
<dbReference type="Gene3D" id="1.10.150.720">
    <property type="entry name" value="Haloacid dehalogenase-like hydrolase"/>
    <property type="match status" value="1"/>
</dbReference>
<comment type="caution">
    <text evidence="3">The sequence shown here is derived from an EMBL/GenBank/DDBJ whole genome shotgun (WGS) entry which is preliminary data.</text>
</comment>
<dbReference type="RefSeq" id="WP_315908666.1">
    <property type="nucleotide sequence ID" value="NZ_JAOPKC010000006.1"/>
</dbReference>
<dbReference type="GO" id="GO:0016787">
    <property type="term" value="F:hydrolase activity"/>
    <property type="evidence" value="ECO:0007669"/>
    <property type="project" value="UniProtKB-KW"/>
</dbReference>
<keyword evidence="4" id="KW-1185">Reference proteome</keyword>
<dbReference type="PANTHER" id="PTHR46191:SF2">
    <property type="entry name" value="HALOACID DEHALOGENASE-LIKE HYDROLASE DOMAIN-CONTAINING PROTEIN 3"/>
    <property type="match status" value="1"/>
</dbReference>
<comment type="similarity">
    <text evidence="1">Belongs to the HAD-like hydrolase superfamily.</text>
</comment>
<dbReference type="EMBL" id="JAOPKD010000007">
    <property type="protein sequence ID" value="MCU4727066.1"/>
    <property type="molecule type" value="Genomic_DNA"/>
</dbReference>
<protein>
    <submittedName>
        <fullName evidence="3">HAD-IA family hydrolase</fullName>
    </submittedName>
</protein>
<evidence type="ECO:0000256" key="1">
    <source>
        <dbReference type="ARBA" id="ARBA00007958"/>
    </source>
</evidence>
<keyword evidence="3" id="KW-0378">Hydrolase</keyword>
<dbReference type="PANTHER" id="PTHR46191">
    <property type="match status" value="1"/>
</dbReference>
<evidence type="ECO:0000313" key="2">
    <source>
        <dbReference type="EMBL" id="MCU4717901.1"/>
    </source>
</evidence>
<proteinExistence type="inferred from homology"/>
<name>A0AAE3LF10_9EURY</name>
<evidence type="ECO:0000313" key="3">
    <source>
        <dbReference type="EMBL" id="MCU4727066.1"/>
    </source>
</evidence>
<dbReference type="Proteomes" id="UP001209746">
    <property type="component" value="Unassembled WGS sequence"/>
</dbReference>
<dbReference type="InterPro" id="IPR044924">
    <property type="entry name" value="HAD-SF_hydro_IA_REG-2-like_cap"/>
</dbReference>
<dbReference type="Pfam" id="PF00702">
    <property type="entry name" value="Hydrolase"/>
    <property type="match status" value="1"/>
</dbReference>
<dbReference type="NCBIfam" id="TIGR01549">
    <property type="entry name" value="HAD-SF-IA-v1"/>
    <property type="match status" value="1"/>
</dbReference>
<dbReference type="EMBL" id="JAOPKC010000006">
    <property type="protein sequence ID" value="MCU4717901.1"/>
    <property type="molecule type" value="Genomic_DNA"/>
</dbReference>
<dbReference type="InterPro" id="IPR006439">
    <property type="entry name" value="HAD-SF_hydro_IA"/>
</dbReference>
<evidence type="ECO:0000313" key="5">
    <source>
        <dbReference type="Proteomes" id="UP001209746"/>
    </source>
</evidence>
<dbReference type="Proteomes" id="UP001208186">
    <property type="component" value="Unassembled WGS sequence"/>
</dbReference>
<organism evidence="3 5">
    <name type="scientific">Halapricum hydrolyticum</name>
    <dbReference type="NCBI Taxonomy" id="2979991"/>
    <lineage>
        <taxon>Archaea</taxon>
        <taxon>Methanobacteriati</taxon>
        <taxon>Methanobacteriota</taxon>
        <taxon>Stenosarchaea group</taxon>
        <taxon>Halobacteria</taxon>
        <taxon>Halobacteriales</taxon>
        <taxon>Haloarculaceae</taxon>
        <taxon>Halapricum</taxon>
    </lineage>
</organism>
<reference evidence="3" key="1">
    <citation type="submission" date="2023-02" db="EMBL/GenBank/DDBJ databases">
        <title>Enrichment on poylsaccharides allowed isolation of novel metabolic and taxonomic groups of Haloarchaea.</title>
        <authorList>
            <person name="Sorokin D.Y."/>
            <person name="Elcheninov A.G."/>
            <person name="Khizhniak T.V."/>
            <person name="Kolganova T.V."/>
            <person name="Kublanov I.V."/>
        </authorList>
    </citation>
    <scope>NUCLEOTIDE SEQUENCE</scope>
    <source>
        <strain evidence="2 4">HArc-curdl5-1</strain>
        <strain evidence="3">HArc-curdl7</strain>
    </source>
</reference>
<dbReference type="Gene3D" id="3.40.50.1000">
    <property type="entry name" value="HAD superfamily/HAD-like"/>
    <property type="match status" value="1"/>
</dbReference>
<accession>A0AAE3LF10</accession>
<sequence length="226" mass="24803">MFLLWDFDGTLATRPGGWIDALLSAAHDHGFGSVTAAEIRPHLASGFPWHTPGDPHTDISTAEEWWGMLRPVFTGAYRAAGLDDEAPSEIAAAVRDTYLDPDAWESYDEAAETLAGLADRGWEHAILSNHVPELPGLVRDLRLDDHFEAIYTSGTIGYEKPHPAIFEHALDRLGDGPVRMIGDSVSADVEGARRVGIPAVLVHSEDESVQYRCERLAEIPSELQRI</sequence>
<gene>
    <name evidence="3" type="ORF">OB914_08795</name>
    <name evidence="2" type="ORF">OB916_07455</name>
</gene>
<dbReference type="InterPro" id="IPR023214">
    <property type="entry name" value="HAD_sf"/>
</dbReference>
<dbReference type="SFLD" id="SFLDS00003">
    <property type="entry name" value="Haloacid_Dehalogenase"/>
    <property type="match status" value="1"/>
</dbReference>
<dbReference type="SUPFAM" id="SSF56784">
    <property type="entry name" value="HAD-like"/>
    <property type="match status" value="1"/>
</dbReference>
<dbReference type="SFLD" id="SFLDG01129">
    <property type="entry name" value="C1.5:_HAD__Beta-PGM__Phosphata"/>
    <property type="match status" value="1"/>
</dbReference>
<dbReference type="AlphaFoldDB" id="A0AAE3LF10"/>
<dbReference type="InterPro" id="IPR051828">
    <property type="entry name" value="HAD-like_hydrolase_domain"/>
</dbReference>
<dbReference type="PRINTS" id="PR00413">
    <property type="entry name" value="HADHALOGNASE"/>
</dbReference>
<dbReference type="InterPro" id="IPR036412">
    <property type="entry name" value="HAD-like_sf"/>
</dbReference>